<gene>
    <name evidence="1" type="ORF">M9H77_35729</name>
</gene>
<protein>
    <submittedName>
        <fullName evidence="1">Uncharacterized protein</fullName>
    </submittedName>
</protein>
<sequence>MKAKIYLIINRYQRSRTADRRPYVTLACERGVHRKFTMLLQRLIRIRCREETRYNMSLLKAIGMTPTGNNFTVATAFIRHIDQNVLAKLTEMVKDEKTSQVLHFGVETTNRAESEHSVLKLWLSTCHVTKGRRKTNSTKRDKSYWEHVSIEHGKIGKSSGSGSGSGSGSSSGSGPSLRGRGRPPRSGRVRDRGRNIGMVVANFLFRDENQWPEIRRKMFYDLHHHMNMYVQLFGSLDGYSKTNWEEGSTPYEHWMDTPGHLYVIDNTSNFCVVLIARLESTNILPLYSNMDCTTGTLFIRFISEQDHFIQLKLRDGCPLPPMQVQWQYHRDV</sequence>
<dbReference type="EMBL" id="CM044708">
    <property type="protein sequence ID" value="KAI5649724.1"/>
    <property type="molecule type" value="Genomic_DNA"/>
</dbReference>
<proteinExistence type="predicted"/>
<name>A0ACB9ZRJ7_CATRO</name>
<evidence type="ECO:0000313" key="1">
    <source>
        <dbReference type="EMBL" id="KAI5649724.1"/>
    </source>
</evidence>
<comment type="caution">
    <text evidence="1">The sequence shown here is derived from an EMBL/GenBank/DDBJ whole genome shotgun (WGS) entry which is preliminary data.</text>
</comment>
<evidence type="ECO:0000313" key="2">
    <source>
        <dbReference type="Proteomes" id="UP001060085"/>
    </source>
</evidence>
<reference evidence="2" key="1">
    <citation type="journal article" date="2023" name="Nat. Plants">
        <title>Single-cell RNA sequencing provides a high-resolution roadmap for understanding the multicellular compartmentation of specialized metabolism.</title>
        <authorList>
            <person name="Sun S."/>
            <person name="Shen X."/>
            <person name="Li Y."/>
            <person name="Li Y."/>
            <person name="Wang S."/>
            <person name="Li R."/>
            <person name="Zhang H."/>
            <person name="Shen G."/>
            <person name="Guo B."/>
            <person name="Wei J."/>
            <person name="Xu J."/>
            <person name="St-Pierre B."/>
            <person name="Chen S."/>
            <person name="Sun C."/>
        </authorList>
    </citation>
    <scope>NUCLEOTIDE SEQUENCE [LARGE SCALE GENOMIC DNA]</scope>
</reference>
<dbReference type="Proteomes" id="UP001060085">
    <property type="component" value="Linkage Group LG08"/>
</dbReference>
<organism evidence="1 2">
    <name type="scientific">Catharanthus roseus</name>
    <name type="common">Madagascar periwinkle</name>
    <name type="synonym">Vinca rosea</name>
    <dbReference type="NCBI Taxonomy" id="4058"/>
    <lineage>
        <taxon>Eukaryota</taxon>
        <taxon>Viridiplantae</taxon>
        <taxon>Streptophyta</taxon>
        <taxon>Embryophyta</taxon>
        <taxon>Tracheophyta</taxon>
        <taxon>Spermatophyta</taxon>
        <taxon>Magnoliopsida</taxon>
        <taxon>eudicotyledons</taxon>
        <taxon>Gunneridae</taxon>
        <taxon>Pentapetalae</taxon>
        <taxon>asterids</taxon>
        <taxon>lamiids</taxon>
        <taxon>Gentianales</taxon>
        <taxon>Apocynaceae</taxon>
        <taxon>Rauvolfioideae</taxon>
        <taxon>Vinceae</taxon>
        <taxon>Catharanthinae</taxon>
        <taxon>Catharanthus</taxon>
    </lineage>
</organism>
<keyword evidence="2" id="KW-1185">Reference proteome</keyword>
<accession>A0ACB9ZRJ7</accession>